<organism evidence="5 6">
    <name type="scientific">Apodospora peruviana</name>
    <dbReference type="NCBI Taxonomy" id="516989"/>
    <lineage>
        <taxon>Eukaryota</taxon>
        <taxon>Fungi</taxon>
        <taxon>Dikarya</taxon>
        <taxon>Ascomycota</taxon>
        <taxon>Pezizomycotina</taxon>
        <taxon>Sordariomycetes</taxon>
        <taxon>Sordariomycetidae</taxon>
        <taxon>Sordariales</taxon>
        <taxon>Lasiosphaeriaceae</taxon>
        <taxon>Apodospora</taxon>
    </lineage>
</organism>
<dbReference type="Pfam" id="PF25543">
    <property type="entry name" value="zf-CCCH_tandem"/>
    <property type="match status" value="1"/>
</dbReference>
<feature type="domain" description="Tandem CCCH zinc finger" evidence="4">
    <location>
        <begin position="524"/>
        <end position="572"/>
    </location>
</feature>
<name>A0AAE0ID20_9PEZI</name>
<gene>
    <name evidence="5" type="ORF">B0H66DRAFT_639122</name>
</gene>
<dbReference type="InterPro" id="IPR057683">
    <property type="entry name" value="DUF7923"/>
</dbReference>
<dbReference type="PANTHER" id="PTHR37543:SF1">
    <property type="entry name" value="CCCH ZINC FINGER DNA BINDING PROTEIN (AFU_ORTHOLOGUE AFUA_5G12760)"/>
    <property type="match status" value="1"/>
</dbReference>
<dbReference type="EMBL" id="JAUEDM010000003">
    <property type="protein sequence ID" value="KAK3322748.1"/>
    <property type="molecule type" value="Genomic_DNA"/>
</dbReference>
<evidence type="ECO:0000313" key="6">
    <source>
        <dbReference type="Proteomes" id="UP001283341"/>
    </source>
</evidence>
<protein>
    <recommendedName>
        <fullName evidence="7">C3H1-type domain-containing protein</fullName>
    </recommendedName>
</protein>
<sequence length="604" mass="67889">MDRNPWMNPIQFAHMGNASRIALVDNFNADRISNEDMDVGSLFTLTDGQPETGRREQTMLTEDPYDTSLTQFSQASDSYVLIAKDFISKYRHLLDINDVLKERNHQLEQLAAQAMALKDKNSQLEKIAALSESRPFVYLAVDGDGAVFHENYIKQSEEGGKDAAHMLHKTIKEQLSRLDDPSLSSIDDIKVEVFLNVEGLASALEAANIIPRGDGISFLTRFGRGFCQGQKLFSFVDVGRGKERADQKIYQNFGLFEKNMQCKCLILAGCHDNGYATFLQDFTSRSPQKIHLLRTTPMAAEFKKFAQSAHFGILSASDVFRSEVVPSLVKTIWGMQPLPPPVREESKGYYSLQVPANNNTRHWPSPDSPVGSITSVASRPSISWTPSHNSYSRSSNRSSIDATPSGGGIPLLWVAEKLVIPPAGIRMTEVFLQNNGYFYLNAEGWRVDIPFNFKDLDTNKTSQDLDSLGNWRRDRAPAISATSGKLKSRRFCNLYHIWGPEFCSDDNQCDYLHGERLDRNKRQVMEIKARNLPCGDLSACKLGPCMMGHHCQRPQGCNYPGCRFESVHGMDITPECKVDQNGKVYKLTLEEKAAIELLRPKPYY</sequence>
<proteinExistence type="predicted"/>
<dbReference type="InterPro" id="IPR057654">
    <property type="entry name" value="Znf-CCCH_tandem"/>
</dbReference>
<dbReference type="PANTHER" id="PTHR37543">
    <property type="entry name" value="CCCH ZINC FINGER DNA BINDING PROTEIN (AFU_ORTHOLOGUE AFUA_5G12760)"/>
    <property type="match status" value="1"/>
</dbReference>
<evidence type="ECO:0000256" key="2">
    <source>
        <dbReference type="SAM" id="MobiDB-lite"/>
    </source>
</evidence>
<feature type="compositionally biased region" description="Low complexity" evidence="2">
    <location>
        <begin position="387"/>
        <end position="399"/>
    </location>
</feature>
<comment type="caution">
    <text evidence="5">The sequence shown here is derived from an EMBL/GenBank/DDBJ whole genome shotgun (WGS) entry which is preliminary data.</text>
</comment>
<dbReference type="Proteomes" id="UP001283341">
    <property type="component" value="Unassembled WGS sequence"/>
</dbReference>
<reference evidence="5" key="2">
    <citation type="submission" date="2023-06" db="EMBL/GenBank/DDBJ databases">
        <authorList>
            <consortium name="Lawrence Berkeley National Laboratory"/>
            <person name="Haridas S."/>
            <person name="Hensen N."/>
            <person name="Bonometti L."/>
            <person name="Westerberg I."/>
            <person name="Brannstrom I.O."/>
            <person name="Guillou S."/>
            <person name="Cros-Aarteil S."/>
            <person name="Calhoun S."/>
            <person name="Kuo A."/>
            <person name="Mondo S."/>
            <person name="Pangilinan J."/>
            <person name="Riley R."/>
            <person name="Labutti K."/>
            <person name="Andreopoulos B."/>
            <person name="Lipzen A."/>
            <person name="Chen C."/>
            <person name="Yanf M."/>
            <person name="Daum C."/>
            <person name="Ng V."/>
            <person name="Clum A."/>
            <person name="Steindorff A."/>
            <person name="Ohm R."/>
            <person name="Martin F."/>
            <person name="Silar P."/>
            <person name="Natvig D."/>
            <person name="Lalanne C."/>
            <person name="Gautier V."/>
            <person name="Ament-Velasquez S.L."/>
            <person name="Kruys A."/>
            <person name="Hutchinson M.I."/>
            <person name="Powell A.J."/>
            <person name="Barry K."/>
            <person name="Miller A.N."/>
            <person name="Grigoriev I.V."/>
            <person name="Debuchy R."/>
            <person name="Gladieux P."/>
            <person name="Thoren M.H."/>
            <person name="Johannesson H."/>
        </authorList>
    </citation>
    <scope>NUCLEOTIDE SEQUENCE</scope>
    <source>
        <strain evidence="5">CBS 118394</strain>
    </source>
</reference>
<reference evidence="5" key="1">
    <citation type="journal article" date="2023" name="Mol. Phylogenet. Evol.">
        <title>Genome-scale phylogeny and comparative genomics of the fungal order Sordariales.</title>
        <authorList>
            <person name="Hensen N."/>
            <person name="Bonometti L."/>
            <person name="Westerberg I."/>
            <person name="Brannstrom I.O."/>
            <person name="Guillou S."/>
            <person name="Cros-Aarteil S."/>
            <person name="Calhoun S."/>
            <person name="Haridas S."/>
            <person name="Kuo A."/>
            <person name="Mondo S."/>
            <person name="Pangilinan J."/>
            <person name="Riley R."/>
            <person name="LaButti K."/>
            <person name="Andreopoulos B."/>
            <person name="Lipzen A."/>
            <person name="Chen C."/>
            <person name="Yan M."/>
            <person name="Daum C."/>
            <person name="Ng V."/>
            <person name="Clum A."/>
            <person name="Steindorff A."/>
            <person name="Ohm R.A."/>
            <person name="Martin F."/>
            <person name="Silar P."/>
            <person name="Natvig D.O."/>
            <person name="Lalanne C."/>
            <person name="Gautier V."/>
            <person name="Ament-Velasquez S.L."/>
            <person name="Kruys A."/>
            <person name="Hutchinson M.I."/>
            <person name="Powell A.J."/>
            <person name="Barry K."/>
            <person name="Miller A.N."/>
            <person name="Grigoriev I.V."/>
            <person name="Debuchy R."/>
            <person name="Gladieux P."/>
            <person name="Hiltunen Thoren M."/>
            <person name="Johannesson H."/>
        </authorList>
    </citation>
    <scope>NUCLEOTIDE SEQUENCE</scope>
    <source>
        <strain evidence="5">CBS 118394</strain>
    </source>
</reference>
<feature type="coiled-coil region" evidence="1">
    <location>
        <begin position="97"/>
        <end position="127"/>
    </location>
</feature>
<evidence type="ECO:0008006" key="7">
    <source>
        <dbReference type="Google" id="ProtNLM"/>
    </source>
</evidence>
<accession>A0AAE0ID20</accession>
<evidence type="ECO:0000313" key="5">
    <source>
        <dbReference type="EMBL" id="KAK3322748.1"/>
    </source>
</evidence>
<dbReference type="AlphaFoldDB" id="A0AAE0ID20"/>
<keyword evidence="6" id="KW-1185">Reference proteome</keyword>
<evidence type="ECO:0000259" key="4">
    <source>
        <dbReference type="Pfam" id="PF25543"/>
    </source>
</evidence>
<evidence type="ECO:0000256" key="1">
    <source>
        <dbReference type="SAM" id="Coils"/>
    </source>
</evidence>
<feature type="region of interest" description="Disordered" evidence="2">
    <location>
        <begin position="382"/>
        <end position="402"/>
    </location>
</feature>
<keyword evidence="1" id="KW-0175">Coiled coil</keyword>
<feature type="domain" description="DUF7923" evidence="3">
    <location>
        <begin position="132"/>
        <end position="319"/>
    </location>
</feature>
<evidence type="ECO:0000259" key="3">
    <source>
        <dbReference type="Pfam" id="PF25540"/>
    </source>
</evidence>
<dbReference type="Pfam" id="PF25540">
    <property type="entry name" value="DUF7923"/>
    <property type="match status" value="1"/>
</dbReference>